<comment type="subunit">
    <text evidence="9">The Tat system comprises two distinct complexes: a TatABC complex, containing multiple copies of TatA, TatB and TatC subunits, and a separate TatA complex, containing only TatA subunits. Substrates initially bind to the TatABC complex, which probably triggers association of the separate TatA complex to form the active translocon.</text>
</comment>
<dbReference type="HAMAP" id="MF_00236">
    <property type="entry name" value="TatA_E"/>
    <property type="match status" value="1"/>
</dbReference>
<evidence type="ECO:0000256" key="8">
    <source>
        <dbReference type="ARBA" id="ARBA00023136"/>
    </source>
</evidence>
<evidence type="ECO:0000256" key="2">
    <source>
        <dbReference type="ARBA" id="ARBA00022448"/>
    </source>
</evidence>
<keyword evidence="12" id="KW-1185">Reference proteome</keyword>
<dbReference type="GO" id="GO:0006508">
    <property type="term" value="P:proteolysis"/>
    <property type="evidence" value="ECO:0007669"/>
    <property type="project" value="UniProtKB-KW"/>
</dbReference>
<dbReference type="HOGENOM" id="CLU_1892158_0_0_11"/>
<dbReference type="PANTHER" id="PTHR42982">
    <property type="entry name" value="SEC-INDEPENDENT PROTEIN TRANSLOCASE PROTEIN TATA"/>
    <property type="match status" value="1"/>
</dbReference>
<organism evidence="11 12">
    <name type="scientific">Brachybacterium muris UCD-AY4</name>
    <dbReference type="NCBI Taxonomy" id="1249481"/>
    <lineage>
        <taxon>Bacteria</taxon>
        <taxon>Bacillati</taxon>
        <taxon>Actinomycetota</taxon>
        <taxon>Actinomycetes</taxon>
        <taxon>Micrococcales</taxon>
        <taxon>Dermabacteraceae</taxon>
        <taxon>Brachybacterium</taxon>
    </lineage>
</organism>
<sequence>MNLFRNPWAIVLLILVVVLLFGAGKLPGLARNLGQSMRIFKSEVEEMRGDDRDEDVDEDRRGGSHRVRDDRDDRDRLRDDRDRDARDRDRYRDDRDDRYRDDRDDRPRSREYDPRDEVEREPVRSQDDDSYRRD</sequence>
<dbReference type="GO" id="GO:0043953">
    <property type="term" value="P:protein transport by the Tat complex"/>
    <property type="evidence" value="ECO:0007669"/>
    <property type="project" value="UniProtKB-UniRule"/>
</dbReference>
<keyword evidence="8 9" id="KW-0472">Membrane</keyword>
<name>A0A022KYZ0_9MICO</name>
<dbReference type="Gene3D" id="1.20.5.3310">
    <property type="match status" value="1"/>
</dbReference>
<feature type="region of interest" description="Disordered" evidence="10">
    <location>
        <begin position="43"/>
        <end position="134"/>
    </location>
</feature>
<keyword evidence="11" id="KW-0645">Protease</keyword>
<evidence type="ECO:0000256" key="9">
    <source>
        <dbReference type="HAMAP-Rule" id="MF_00236"/>
    </source>
</evidence>
<evidence type="ECO:0000256" key="3">
    <source>
        <dbReference type="ARBA" id="ARBA00022475"/>
    </source>
</evidence>
<dbReference type="GO" id="GO:0008233">
    <property type="term" value="F:peptidase activity"/>
    <property type="evidence" value="ECO:0007669"/>
    <property type="project" value="UniProtKB-KW"/>
</dbReference>
<comment type="subcellular location">
    <subcellularLocation>
        <location evidence="1 9">Cell membrane</location>
        <topology evidence="1 9">Single-pass membrane protein</topology>
    </subcellularLocation>
</comment>
<dbReference type="EMBL" id="AORC01000004">
    <property type="protein sequence ID" value="EYT50459.1"/>
    <property type="molecule type" value="Genomic_DNA"/>
</dbReference>
<keyword evidence="3 9" id="KW-1003">Cell membrane</keyword>
<comment type="function">
    <text evidence="9">Part of the twin-arginine translocation (Tat) system that transports large folded proteins containing a characteristic twin-arginine motif in their signal peptide across membranes. TatA could form the protein-conducting channel of the Tat system.</text>
</comment>
<gene>
    <name evidence="9" type="primary">tatA</name>
    <name evidence="11" type="ORF">D641_0104125</name>
</gene>
<evidence type="ECO:0000256" key="5">
    <source>
        <dbReference type="ARBA" id="ARBA00022927"/>
    </source>
</evidence>
<keyword evidence="4 9" id="KW-0812">Transmembrane</keyword>
<dbReference type="NCBIfam" id="NF001854">
    <property type="entry name" value="PRK00575.1"/>
    <property type="match status" value="1"/>
</dbReference>
<evidence type="ECO:0000256" key="1">
    <source>
        <dbReference type="ARBA" id="ARBA00004162"/>
    </source>
</evidence>
<dbReference type="InterPro" id="IPR006312">
    <property type="entry name" value="TatA/E"/>
</dbReference>
<dbReference type="InterPro" id="IPR003369">
    <property type="entry name" value="TatA/B/E"/>
</dbReference>
<keyword evidence="11" id="KW-0378">Hydrolase</keyword>
<keyword evidence="5 9" id="KW-0653">Protein transport</keyword>
<evidence type="ECO:0000256" key="7">
    <source>
        <dbReference type="ARBA" id="ARBA00023010"/>
    </source>
</evidence>
<dbReference type="Proteomes" id="UP000019754">
    <property type="component" value="Unassembled WGS sequence"/>
</dbReference>
<feature type="compositionally biased region" description="Basic and acidic residues" evidence="10">
    <location>
        <begin position="58"/>
        <end position="134"/>
    </location>
</feature>
<evidence type="ECO:0000313" key="12">
    <source>
        <dbReference type="Proteomes" id="UP000019754"/>
    </source>
</evidence>
<dbReference type="GO" id="GO:0033281">
    <property type="term" value="C:TAT protein transport complex"/>
    <property type="evidence" value="ECO:0007669"/>
    <property type="project" value="UniProtKB-UniRule"/>
</dbReference>
<protein>
    <recommendedName>
        <fullName evidence="9">Sec-independent protein translocase protein TatA</fullName>
    </recommendedName>
</protein>
<comment type="caution">
    <text evidence="11">The sequence shown here is derived from an EMBL/GenBank/DDBJ whole genome shotgun (WGS) entry which is preliminary data.</text>
</comment>
<keyword evidence="6 9" id="KW-1133">Transmembrane helix</keyword>
<accession>A0A022KYZ0</accession>
<evidence type="ECO:0000313" key="11">
    <source>
        <dbReference type="EMBL" id="EYT50459.1"/>
    </source>
</evidence>
<comment type="similarity">
    <text evidence="9">Belongs to the TatA/E family.</text>
</comment>
<proteinExistence type="inferred from homology"/>
<evidence type="ECO:0000256" key="4">
    <source>
        <dbReference type="ARBA" id="ARBA00022692"/>
    </source>
</evidence>
<dbReference type="GO" id="GO:0008320">
    <property type="term" value="F:protein transmembrane transporter activity"/>
    <property type="evidence" value="ECO:0007669"/>
    <property type="project" value="UniProtKB-UniRule"/>
</dbReference>
<dbReference type="STRING" id="1249481.D641_0104125"/>
<dbReference type="AlphaFoldDB" id="A0A022KYZ0"/>
<dbReference type="PANTHER" id="PTHR42982:SF8">
    <property type="entry name" value="SEC-INDEPENDENT PROTEIN TRANSLOCASE PROTEIN TATA"/>
    <property type="match status" value="1"/>
</dbReference>
<keyword evidence="7 9" id="KW-0811">Translocation</keyword>
<evidence type="ECO:0000256" key="6">
    <source>
        <dbReference type="ARBA" id="ARBA00022989"/>
    </source>
</evidence>
<reference evidence="11 12" key="1">
    <citation type="journal article" date="2013" name="Genome Announc.">
        <title>Draft genome sequence of an Actinobacterium, Brachybacterium muris strain UCD-AY4.</title>
        <authorList>
            <person name="Lo J.R."/>
            <person name="Lang J.M."/>
            <person name="Darling A.E."/>
            <person name="Eisen J.A."/>
            <person name="Coil D.A."/>
        </authorList>
    </citation>
    <scope>NUCLEOTIDE SEQUENCE [LARGE SCALE GENOMIC DNA]</scope>
    <source>
        <strain evidence="11 12">UCD-AY4</strain>
    </source>
</reference>
<keyword evidence="2 9" id="KW-0813">Transport</keyword>
<dbReference type="RefSeq" id="WP_017822537.1">
    <property type="nucleotide sequence ID" value="NZ_AORC01000004.1"/>
</dbReference>
<dbReference type="Pfam" id="PF02416">
    <property type="entry name" value="TatA_B_E"/>
    <property type="match status" value="1"/>
</dbReference>
<evidence type="ECO:0000256" key="10">
    <source>
        <dbReference type="SAM" id="MobiDB-lite"/>
    </source>
</evidence>
<dbReference type="NCBIfam" id="TIGR01411">
    <property type="entry name" value="tatAE"/>
    <property type="match status" value="1"/>
</dbReference>